<protein>
    <submittedName>
        <fullName evidence="8">DUF887-domain-containing protein</fullName>
    </submittedName>
</protein>
<evidence type="ECO:0000256" key="5">
    <source>
        <dbReference type="PROSITE-ProRule" id="PRU00205"/>
    </source>
</evidence>
<accession>A0AAD6TI71</accession>
<dbReference type="GO" id="GO:0005783">
    <property type="term" value="C:endoplasmic reticulum"/>
    <property type="evidence" value="ECO:0007669"/>
    <property type="project" value="TreeGrafter"/>
</dbReference>
<dbReference type="SMART" id="SM00724">
    <property type="entry name" value="TLC"/>
    <property type="match status" value="1"/>
</dbReference>
<evidence type="ECO:0000313" key="8">
    <source>
        <dbReference type="EMBL" id="KAJ7047074.1"/>
    </source>
</evidence>
<dbReference type="GO" id="GO:0055088">
    <property type="term" value="P:lipid homeostasis"/>
    <property type="evidence" value="ECO:0007669"/>
    <property type="project" value="TreeGrafter"/>
</dbReference>
<evidence type="ECO:0000256" key="3">
    <source>
        <dbReference type="ARBA" id="ARBA00022989"/>
    </source>
</evidence>
<feature type="transmembrane region" description="Helical" evidence="6">
    <location>
        <begin position="20"/>
        <end position="43"/>
    </location>
</feature>
<dbReference type="GO" id="GO:0016020">
    <property type="term" value="C:membrane"/>
    <property type="evidence" value="ECO:0007669"/>
    <property type="project" value="UniProtKB-SubCell"/>
</dbReference>
<dbReference type="AlphaFoldDB" id="A0AAD6TI71"/>
<comment type="caution">
    <text evidence="8">The sequence shown here is derived from an EMBL/GenBank/DDBJ whole genome shotgun (WGS) entry which is preliminary data.</text>
</comment>
<feature type="transmembrane region" description="Helical" evidence="6">
    <location>
        <begin position="121"/>
        <end position="139"/>
    </location>
</feature>
<evidence type="ECO:0000256" key="6">
    <source>
        <dbReference type="SAM" id="Phobius"/>
    </source>
</evidence>
<evidence type="ECO:0000256" key="4">
    <source>
        <dbReference type="ARBA" id="ARBA00023136"/>
    </source>
</evidence>
<keyword evidence="4 5" id="KW-0472">Membrane</keyword>
<organism evidence="8 9">
    <name type="scientific">Mycena alexandri</name>
    <dbReference type="NCBI Taxonomy" id="1745969"/>
    <lineage>
        <taxon>Eukaryota</taxon>
        <taxon>Fungi</taxon>
        <taxon>Dikarya</taxon>
        <taxon>Basidiomycota</taxon>
        <taxon>Agaricomycotina</taxon>
        <taxon>Agaricomycetes</taxon>
        <taxon>Agaricomycetidae</taxon>
        <taxon>Agaricales</taxon>
        <taxon>Marasmiineae</taxon>
        <taxon>Mycenaceae</taxon>
        <taxon>Mycena</taxon>
    </lineage>
</organism>
<dbReference type="Proteomes" id="UP001218188">
    <property type="component" value="Unassembled WGS sequence"/>
</dbReference>
<dbReference type="PANTHER" id="PTHR13439:SF0">
    <property type="entry name" value="TOPOISOMERASE I DAMAGE AFFECTED PROTEIN 4"/>
    <property type="match status" value="1"/>
</dbReference>
<comment type="subcellular location">
    <subcellularLocation>
        <location evidence="1">Membrane</location>
        <topology evidence="1">Multi-pass membrane protein</topology>
    </subcellularLocation>
</comment>
<keyword evidence="2 5" id="KW-0812">Transmembrane</keyword>
<evidence type="ECO:0000259" key="7">
    <source>
        <dbReference type="PROSITE" id="PS50922"/>
    </source>
</evidence>
<sequence>MDLRTIDQALPRLNPHLSVLLASFALFNVVHLVVVPILGRVLVPAQWKCLNARARNNWAAHICSQLHAIIILPLALRCLALPELDADRAFGWHERSGTVQAVACGYFLWDTIDALVNFEDIGFVLHGLACLAIYLLSFQPFLAYYASRCLLWEASTVFLNIHWALDKTNRTGGTFQLVNGIFLLLTFFSVRLVYGGITSYQFFHTLYNGRHEIAPVALAITGVGNILLQGLNWFWFVKMITALRKRFAPAKKHQNGVAQNGVGALQNGLHKKNE</sequence>
<dbReference type="PANTHER" id="PTHR13439">
    <property type="entry name" value="CT120 PROTEIN"/>
    <property type="match status" value="1"/>
</dbReference>
<keyword evidence="9" id="KW-1185">Reference proteome</keyword>
<dbReference type="InterPro" id="IPR050846">
    <property type="entry name" value="TLCD"/>
</dbReference>
<dbReference type="PROSITE" id="PS50922">
    <property type="entry name" value="TLC"/>
    <property type="match status" value="1"/>
</dbReference>
<proteinExistence type="predicted"/>
<reference evidence="8" key="1">
    <citation type="submission" date="2023-03" db="EMBL/GenBank/DDBJ databases">
        <title>Massive genome expansion in bonnet fungi (Mycena s.s.) driven by repeated elements and novel gene families across ecological guilds.</title>
        <authorList>
            <consortium name="Lawrence Berkeley National Laboratory"/>
            <person name="Harder C.B."/>
            <person name="Miyauchi S."/>
            <person name="Viragh M."/>
            <person name="Kuo A."/>
            <person name="Thoen E."/>
            <person name="Andreopoulos B."/>
            <person name="Lu D."/>
            <person name="Skrede I."/>
            <person name="Drula E."/>
            <person name="Henrissat B."/>
            <person name="Morin E."/>
            <person name="Kohler A."/>
            <person name="Barry K."/>
            <person name="LaButti K."/>
            <person name="Morin E."/>
            <person name="Salamov A."/>
            <person name="Lipzen A."/>
            <person name="Mereny Z."/>
            <person name="Hegedus B."/>
            <person name="Baldrian P."/>
            <person name="Stursova M."/>
            <person name="Weitz H."/>
            <person name="Taylor A."/>
            <person name="Grigoriev I.V."/>
            <person name="Nagy L.G."/>
            <person name="Martin F."/>
            <person name="Kauserud H."/>
        </authorList>
    </citation>
    <scope>NUCLEOTIDE SEQUENCE</scope>
    <source>
        <strain evidence="8">CBHHK200</strain>
    </source>
</reference>
<name>A0AAD6TI71_9AGAR</name>
<feature type="transmembrane region" description="Helical" evidence="6">
    <location>
        <begin position="177"/>
        <end position="197"/>
    </location>
</feature>
<feature type="transmembrane region" description="Helical" evidence="6">
    <location>
        <begin position="217"/>
        <end position="237"/>
    </location>
</feature>
<dbReference type="EMBL" id="JARJCM010000002">
    <property type="protein sequence ID" value="KAJ7047074.1"/>
    <property type="molecule type" value="Genomic_DNA"/>
</dbReference>
<evidence type="ECO:0000313" key="9">
    <source>
        <dbReference type="Proteomes" id="UP001218188"/>
    </source>
</evidence>
<gene>
    <name evidence="8" type="ORF">C8F04DRAFT_938556</name>
</gene>
<dbReference type="InterPro" id="IPR006634">
    <property type="entry name" value="TLC-dom"/>
</dbReference>
<evidence type="ECO:0000256" key="2">
    <source>
        <dbReference type="ARBA" id="ARBA00022692"/>
    </source>
</evidence>
<dbReference type="Pfam" id="PF03798">
    <property type="entry name" value="TRAM_LAG1_CLN8"/>
    <property type="match status" value="1"/>
</dbReference>
<keyword evidence="3 6" id="KW-1133">Transmembrane helix</keyword>
<feature type="domain" description="TLC" evidence="7">
    <location>
        <begin position="53"/>
        <end position="248"/>
    </location>
</feature>
<evidence type="ECO:0000256" key="1">
    <source>
        <dbReference type="ARBA" id="ARBA00004141"/>
    </source>
</evidence>